<dbReference type="EC" id="6.1.1.19" evidence="2 9"/>
<dbReference type="InterPro" id="IPR001278">
    <property type="entry name" value="Arg-tRNA-ligase"/>
</dbReference>
<dbReference type="EMBL" id="PFBF01000029">
    <property type="protein sequence ID" value="PIR86364.1"/>
    <property type="molecule type" value="Genomic_DNA"/>
</dbReference>
<dbReference type="Proteomes" id="UP000230706">
    <property type="component" value="Unassembled WGS sequence"/>
</dbReference>
<comment type="catalytic activity">
    <reaction evidence="8">
        <text>tRNA(Arg) + L-arginine + ATP = L-arginyl-tRNA(Arg) + AMP + diphosphate</text>
        <dbReference type="Rhea" id="RHEA:20301"/>
        <dbReference type="Rhea" id="RHEA-COMP:9658"/>
        <dbReference type="Rhea" id="RHEA-COMP:9673"/>
        <dbReference type="ChEBI" id="CHEBI:30616"/>
        <dbReference type="ChEBI" id="CHEBI:32682"/>
        <dbReference type="ChEBI" id="CHEBI:33019"/>
        <dbReference type="ChEBI" id="CHEBI:78442"/>
        <dbReference type="ChEBI" id="CHEBI:78513"/>
        <dbReference type="ChEBI" id="CHEBI:456215"/>
        <dbReference type="EC" id="6.1.1.19"/>
    </reaction>
</comment>
<keyword evidence="6 10" id="KW-0648">Protein biosynthesis</keyword>
<keyword evidence="3 10" id="KW-0436">Ligase</keyword>
<keyword evidence="7 10" id="KW-0030">Aminoacyl-tRNA synthetase</keyword>
<gene>
    <name evidence="12" type="primary">argS</name>
    <name evidence="12" type="ORF">COU13_01370</name>
</gene>
<comment type="similarity">
    <text evidence="1 10">Belongs to the class-I aminoacyl-tRNA synthetase family.</text>
</comment>
<evidence type="ECO:0000256" key="7">
    <source>
        <dbReference type="ARBA" id="ARBA00023146"/>
    </source>
</evidence>
<reference evidence="13" key="1">
    <citation type="submission" date="2017-09" db="EMBL/GenBank/DDBJ databases">
        <title>Depth-based differentiation of microbial function through sediment-hosted aquifers and enrichment of novel symbionts in the deep terrestrial subsurface.</title>
        <authorList>
            <person name="Probst A.J."/>
            <person name="Ladd B."/>
            <person name="Jarett J.K."/>
            <person name="Geller-Mcgrath D.E."/>
            <person name="Sieber C.M.K."/>
            <person name="Emerson J.B."/>
            <person name="Anantharaman K."/>
            <person name="Thomas B.C."/>
            <person name="Malmstrom R."/>
            <person name="Stieglmeier M."/>
            <person name="Klingl A."/>
            <person name="Woyke T."/>
            <person name="Ryan C.M."/>
            <person name="Banfield J.F."/>
        </authorList>
    </citation>
    <scope>NUCLEOTIDE SEQUENCE [LARGE SCALE GENOMIC DNA]</scope>
</reference>
<dbReference type="SUPFAM" id="SSF52374">
    <property type="entry name" value="Nucleotidylyl transferase"/>
    <property type="match status" value="1"/>
</dbReference>
<dbReference type="Pfam" id="PF00750">
    <property type="entry name" value="tRNA-synt_1d"/>
    <property type="match status" value="1"/>
</dbReference>
<dbReference type="PANTHER" id="PTHR11956">
    <property type="entry name" value="ARGINYL-TRNA SYNTHETASE"/>
    <property type="match status" value="1"/>
</dbReference>
<evidence type="ECO:0000313" key="13">
    <source>
        <dbReference type="Proteomes" id="UP000230706"/>
    </source>
</evidence>
<protein>
    <recommendedName>
        <fullName evidence="2 9">Arginine--tRNA ligase</fullName>
        <ecNumber evidence="2 9">6.1.1.19</ecNumber>
    </recommendedName>
</protein>
<accession>A0A2H0UIZ1</accession>
<evidence type="ECO:0000256" key="10">
    <source>
        <dbReference type="RuleBase" id="RU363038"/>
    </source>
</evidence>
<dbReference type="GO" id="GO:0005524">
    <property type="term" value="F:ATP binding"/>
    <property type="evidence" value="ECO:0007669"/>
    <property type="project" value="UniProtKB-KW"/>
</dbReference>
<evidence type="ECO:0000256" key="3">
    <source>
        <dbReference type="ARBA" id="ARBA00022598"/>
    </source>
</evidence>
<keyword evidence="4 10" id="KW-0547">Nucleotide-binding</keyword>
<evidence type="ECO:0000259" key="11">
    <source>
        <dbReference type="SMART" id="SM00836"/>
    </source>
</evidence>
<name>A0A2H0UIZ1_9BACT</name>
<dbReference type="NCBIfam" id="TIGR00456">
    <property type="entry name" value="argS"/>
    <property type="match status" value="1"/>
</dbReference>
<dbReference type="AlphaFoldDB" id="A0A2H0UIZ1"/>
<evidence type="ECO:0000256" key="1">
    <source>
        <dbReference type="ARBA" id="ARBA00005594"/>
    </source>
</evidence>
<feature type="domain" description="DALR anticodon binding" evidence="11">
    <location>
        <begin position="342"/>
        <end position="453"/>
    </location>
</feature>
<dbReference type="InterPro" id="IPR008909">
    <property type="entry name" value="DALR_anticod-bd"/>
</dbReference>
<sequence length="453" mass="50826">MNAVNKAKEKWGKNDLHSGKKIMVEYTDPNPFKVFHIGHLMSNAIGESVARLIEFAGADVKCANYQGDVGPHVAKAIWGKKTKPELSWGEAYAFGSQSYEENKVEIDLINKSIYEKSDTETNQMYEKGRQESLDEFEKIYKILGTKFDYYFFESESAPIGVQIVKEHPEVFEESDGAIVYKGEQDGLHTRVFITSNGLPTYETKDLGLIKLKNDTEQCDVSISITAEEQKEYFKVMLAAAKRVMPELAGKIVHVTHGMMRLPSGKMSSRTGEVISGESLIKEMIKKALERSSESRAEDSSVLAERVAVAAIKYQILKQSAGKDIIFDEERALSIEGDSGPYLQYTYARTQAILNKAEEEGIKMNTDVMKEVNEVSRILYRFSEIVEHSTKEYEPHHVTTFLTTLASAFNSWYAQEQILDGTKDASHKVALTAAVAHTLKNGLWLLGIEAPSRM</sequence>
<proteinExistence type="inferred from homology"/>
<evidence type="ECO:0000256" key="6">
    <source>
        <dbReference type="ARBA" id="ARBA00022917"/>
    </source>
</evidence>
<dbReference type="Gene3D" id="1.10.730.10">
    <property type="entry name" value="Isoleucyl-tRNA Synthetase, Domain 1"/>
    <property type="match status" value="1"/>
</dbReference>
<dbReference type="GO" id="GO:0004814">
    <property type="term" value="F:arginine-tRNA ligase activity"/>
    <property type="evidence" value="ECO:0007669"/>
    <property type="project" value="UniProtKB-UniRule"/>
</dbReference>
<evidence type="ECO:0000256" key="8">
    <source>
        <dbReference type="ARBA" id="ARBA00049339"/>
    </source>
</evidence>
<dbReference type="Gene3D" id="3.40.50.620">
    <property type="entry name" value="HUPs"/>
    <property type="match status" value="1"/>
</dbReference>
<dbReference type="SMART" id="SM00836">
    <property type="entry name" value="DALR_1"/>
    <property type="match status" value="1"/>
</dbReference>
<dbReference type="SUPFAM" id="SSF47323">
    <property type="entry name" value="Anticodon-binding domain of a subclass of class I aminoacyl-tRNA synthetases"/>
    <property type="match status" value="1"/>
</dbReference>
<evidence type="ECO:0000256" key="9">
    <source>
        <dbReference type="NCBIfam" id="TIGR00456"/>
    </source>
</evidence>
<evidence type="ECO:0000256" key="4">
    <source>
        <dbReference type="ARBA" id="ARBA00022741"/>
    </source>
</evidence>
<dbReference type="Pfam" id="PF05746">
    <property type="entry name" value="DALR_1"/>
    <property type="match status" value="1"/>
</dbReference>
<dbReference type="GO" id="GO:0006420">
    <property type="term" value="P:arginyl-tRNA aminoacylation"/>
    <property type="evidence" value="ECO:0007669"/>
    <property type="project" value="UniProtKB-UniRule"/>
</dbReference>
<dbReference type="PANTHER" id="PTHR11956:SF5">
    <property type="entry name" value="ARGININE--TRNA LIGASE, CYTOPLASMIC"/>
    <property type="match status" value="1"/>
</dbReference>
<organism evidence="12 13">
    <name type="scientific">Candidatus Kaiserbacteria bacterium CG10_big_fil_rev_8_21_14_0_10_43_70</name>
    <dbReference type="NCBI Taxonomy" id="1974605"/>
    <lineage>
        <taxon>Bacteria</taxon>
        <taxon>Candidatus Kaiseribacteriota</taxon>
    </lineage>
</organism>
<evidence type="ECO:0000313" key="12">
    <source>
        <dbReference type="EMBL" id="PIR86364.1"/>
    </source>
</evidence>
<keyword evidence="5 10" id="KW-0067">ATP-binding</keyword>
<dbReference type="FunFam" id="1.10.730.10:FF:000006">
    <property type="entry name" value="Arginyl-tRNA synthetase 2, mitochondrial"/>
    <property type="match status" value="1"/>
</dbReference>
<dbReference type="InterPro" id="IPR035684">
    <property type="entry name" value="ArgRS_core"/>
</dbReference>
<dbReference type="InterPro" id="IPR009080">
    <property type="entry name" value="tRNAsynth_Ia_anticodon-bd"/>
</dbReference>
<dbReference type="InterPro" id="IPR014729">
    <property type="entry name" value="Rossmann-like_a/b/a_fold"/>
</dbReference>
<evidence type="ECO:0000256" key="5">
    <source>
        <dbReference type="ARBA" id="ARBA00022840"/>
    </source>
</evidence>
<evidence type="ECO:0000256" key="2">
    <source>
        <dbReference type="ARBA" id="ARBA00012837"/>
    </source>
</evidence>
<dbReference type="GO" id="GO:0005737">
    <property type="term" value="C:cytoplasm"/>
    <property type="evidence" value="ECO:0007669"/>
    <property type="project" value="UniProtKB-UniRule"/>
</dbReference>
<dbReference type="PRINTS" id="PR01038">
    <property type="entry name" value="TRNASYNTHARG"/>
</dbReference>
<comment type="caution">
    <text evidence="12">The sequence shown here is derived from an EMBL/GenBank/DDBJ whole genome shotgun (WGS) entry which is preliminary data.</text>
</comment>